<gene>
    <name evidence="2" type="ORF">Golob_005325</name>
</gene>
<dbReference type="AlphaFoldDB" id="A0A7J8MT23"/>
<evidence type="ECO:0000313" key="2">
    <source>
        <dbReference type="EMBL" id="MBA0567786.1"/>
    </source>
</evidence>
<dbReference type="Pfam" id="PF13456">
    <property type="entry name" value="RVT_3"/>
    <property type="match status" value="1"/>
</dbReference>
<dbReference type="GO" id="GO:0003676">
    <property type="term" value="F:nucleic acid binding"/>
    <property type="evidence" value="ECO:0007669"/>
    <property type="project" value="InterPro"/>
</dbReference>
<evidence type="ECO:0000259" key="1">
    <source>
        <dbReference type="Pfam" id="PF13456"/>
    </source>
</evidence>
<dbReference type="PANTHER" id="PTHR47723:SF24">
    <property type="entry name" value="RNASE H TYPE-1 DOMAIN-CONTAINING PROTEIN"/>
    <property type="match status" value="1"/>
</dbReference>
<reference evidence="2 3" key="1">
    <citation type="journal article" date="2019" name="Genome Biol. Evol.">
        <title>Insights into the evolution of the New World diploid cottons (Gossypium, subgenus Houzingenia) based on genome sequencing.</title>
        <authorList>
            <person name="Grover C.E."/>
            <person name="Arick M.A. 2nd"/>
            <person name="Thrash A."/>
            <person name="Conover J.L."/>
            <person name="Sanders W.S."/>
            <person name="Peterson D.G."/>
            <person name="Frelichowski J.E."/>
            <person name="Scheffler J.A."/>
            <person name="Scheffler B.E."/>
            <person name="Wendel J.F."/>
        </authorList>
    </citation>
    <scope>NUCLEOTIDE SEQUENCE [LARGE SCALE GENOMIC DNA]</scope>
    <source>
        <strain evidence="2">157</strain>
        <tissue evidence="2">Leaf</tissue>
    </source>
</reference>
<dbReference type="EMBL" id="JABEZX010000010">
    <property type="protein sequence ID" value="MBA0567786.1"/>
    <property type="molecule type" value="Genomic_DNA"/>
</dbReference>
<dbReference type="InterPro" id="IPR036397">
    <property type="entry name" value="RNaseH_sf"/>
</dbReference>
<sequence>MELEMAGIAATTNRSCSISAVMPPSHDSGPDRLIWKWMSKGKFSSASTYSYFLNQRELVQWEHSSRIWKNDAPQITNEHGNDFIFKGASYSNMDLIATSIAWARSISNLARLNNSCCSEYTKEYWQPPPVGWVKGNIDGSIPKHTSSAAVGGMIRDHEGNWLFGFGMRIGRYGIIQTEARALYEGLVAAWHEGFRQIEVESDNAILIDVGAKQGCGLHSKDVKWRFE</sequence>
<comment type="caution">
    <text evidence="2">The sequence shown here is derived from an EMBL/GenBank/DDBJ whole genome shotgun (WGS) entry which is preliminary data.</text>
</comment>
<dbReference type="GO" id="GO:0004523">
    <property type="term" value="F:RNA-DNA hybrid ribonuclease activity"/>
    <property type="evidence" value="ECO:0007669"/>
    <property type="project" value="InterPro"/>
</dbReference>
<feature type="domain" description="RNase H type-1" evidence="1">
    <location>
        <begin position="136"/>
        <end position="208"/>
    </location>
</feature>
<dbReference type="InterPro" id="IPR012337">
    <property type="entry name" value="RNaseH-like_sf"/>
</dbReference>
<protein>
    <recommendedName>
        <fullName evidence="1">RNase H type-1 domain-containing protein</fullName>
    </recommendedName>
</protein>
<accession>A0A7J8MT23</accession>
<dbReference type="SUPFAM" id="SSF53098">
    <property type="entry name" value="Ribonuclease H-like"/>
    <property type="match status" value="1"/>
</dbReference>
<name>A0A7J8MT23_9ROSI</name>
<dbReference type="InterPro" id="IPR044730">
    <property type="entry name" value="RNase_H-like_dom_plant"/>
</dbReference>
<dbReference type="Proteomes" id="UP000593572">
    <property type="component" value="Unassembled WGS sequence"/>
</dbReference>
<dbReference type="CDD" id="cd06222">
    <property type="entry name" value="RNase_H_like"/>
    <property type="match status" value="1"/>
</dbReference>
<dbReference type="Gene3D" id="3.30.420.10">
    <property type="entry name" value="Ribonuclease H-like superfamily/Ribonuclease H"/>
    <property type="match status" value="1"/>
</dbReference>
<dbReference type="PANTHER" id="PTHR47723">
    <property type="entry name" value="OS05G0353850 PROTEIN"/>
    <property type="match status" value="1"/>
</dbReference>
<keyword evidence="3" id="KW-1185">Reference proteome</keyword>
<evidence type="ECO:0000313" key="3">
    <source>
        <dbReference type="Proteomes" id="UP000593572"/>
    </source>
</evidence>
<organism evidence="2 3">
    <name type="scientific">Gossypium lobatum</name>
    <dbReference type="NCBI Taxonomy" id="34289"/>
    <lineage>
        <taxon>Eukaryota</taxon>
        <taxon>Viridiplantae</taxon>
        <taxon>Streptophyta</taxon>
        <taxon>Embryophyta</taxon>
        <taxon>Tracheophyta</taxon>
        <taxon>Spermatophyta</taxon>
        <taxon>Magnoliopsida</taxon>
        <taxon>eudicotyledons</taxon>
        <taxon>Gunneridae</taxon>
        <taxon>Pentapetalae</taxon>
        <taxon>rosids</taxon>
        <taxon>malvids</taxon>
        <taxon>Malvales</taxon>
        <taxon>Malvaceae</taxon>
        <taxon>Malvoideae</taxon>
        <taxon>Gossypium</taxon>
    </lineage>
</organism>
<dbReference type="InterPro" id="IPR053151">
    <property type="entry name" value="RNase_H-like"/>
</dbReference>
<proteinExistence type="predicted"/>
<dbReference type="InterPro" id="IPR002156">
    <property type="entry name" value="RNaseH_domain"/>
</dbReference>